<accession>Q0DP54</accession>
<reference evidence="4" key="2">
    <citation type="journal article" date="2008" name="Nucleic Acids Res.">
        <title>The rice annotation project database (RAP-DB): 2008 update.</title>
        <authorList>
            <consortium name="The rice annotation project (RAP)"/>
        </authorList>
    </citation>
    <scope>GENOME REANNOTATION</scope>
    <source>
        <strain evidence="4">cv. Nipponbare</strain>
    </source>
</reference>
<evidence type="ECO:0000259" key="2">
    <source>
        <dbReference type="PROSITE" id="PS51718"/>
    </source>
</evidence>
<dbReference type="InterPro" id="IPR001401">
    <property type="entry name" value="Dynamin_GTPase"/>
</dbReference>
<protein>
    <submittedName>
        <fullName evidence="3">Os03g0713100 protein</fullName>
    </submittedName>
</protein>
<dbReference type="Pfam" id="PF00350">
    <property type="entry name" value="Dynamin_N"/>
    <property type="match status" value="1"/>
</dbReference>
<reference evidence="3 4" key="1">
    <citation type="journal article" date="2005" name="Nature">
        <title>The map-based sequence of the rice genome.</title>
        <authorList>
            <consortium name="International rice genome sequencing project (IRGSP)"/>
            <person name="Matsumoto T."/>
            <person name="Wu J."/>
            <person name="Kanamori H."/>
            <person name="Katayose Y."/>
            <person name="Fujisawa M."/>
            <person name="Namiki N."/>
            <person name="Mizuno H."/>
            <person name="Yamamoto K."/>
            <person name="Antonio B.A."/>
            <person name="Baba T."/>
            <person name="Sakata K."/>
            <person name="Nagamura Y."/>
            <person name="Aoki H."/>
            <person name="Arikawa K."/>
            <person name="Arita K."/>
            <person name="Bito T."/>
            <person name="Chiden Y."/>
            <person name="Fujitsuka N."/>
            <person name="Fukunaka R."/>
            <person name="Hamada M."/>
            <person name="Harada C."/>
            <person name="Hayashi A."/>
            <person name="Hijishita S."/>
            <person name="Honda M."/>
            <person name="Hosokawa S."/>
            <person name="Ichikawa Y."/>
            <person name="Idonuma A."/>
            <person name="Iijima M."/>
            <person name="Ikeda M."/>
            <person name="Ikeno M."/>
            <person name="Ito K."/>
            <person name="Ito S."/>
            <person name="Ito T."/>
            <person name="Ito Y."/>
            <person name="Ito Y."/>
            <person name="Iwabuchi A."/>
            <person name="Kamiya K."/>
            <person name="Karasawa W."/>
            <person name="Kurita K."/>
            <person name="Katagiri S."/>
            <person name="Kikuta A."/>
            <person name="Kobayashi H."/>
            <person name="Kobayashi N."/>
            <person name="Machita K."/>
            <person name="Maehara T."/>
            <person name="Masukawa M."/>
            <person name="Mizubayashi T."/>
            <person name="Mukai Y."/>
            <person name="Nagasaki H."/>
            <person name="Nagata Y."/>
            <person name="Naito S."/>
            <person name="Nakashima M."/>
            <person name="Nakama Y."/>
            <person name="Nakamichi Y."/>
            <person name="Nakamura M."/>
            <person name="Meguro A."/>
            <person name="Negishi M."/>
            <person name="Ohta I."/>
            <person name="Ohta T."/>
            <person name="Okamoto M."/>
            <person name="Ono N."/>
            <person name="Saji S."/>
            <person name="Sakaguchi M."/>
            <person name="Sakai K."/>
            <person name="Shibata M."/>
            <person name="Shimokawa T."/>
            <person name="Song J."/>
            <person name="Takazaki Y."/>
            <person name="Terasawa K."/>
            <person name="Tsugane M."/>
            <person name="Tsuji K."/>
            <person name="Ueda S."/>
            <person name="Waki K."/>
            <person name="Yamagata H."/>
            <person name="Yamamoto M."/>
            <person name="Yamamoto S."/>
            <person name="Yamane H."/>
            <person name="Yoshiki S."/>
            <person name="Yoshihara R."/>
            <person name="Yukawa K."/>
            <person name="Zhong H."/>
            <person name="Yano M."/>
            <person name="Yuan Q."/>
            <person name="Ouyang S."/>
            <person name="Liu J."/>
            <person name="Jones K.M."/>
            <person name="Gansberger K."/>
            <person name="Moffat K."/>
            <person name="Hill J."/>
            <person name="Bera J."/>
            <person name="Fadrosh D."/>
            <person name="Jin S."/>
            <person name="Johri S."/>
            <person name="Kim M."/>
            <person name="Overton L."/>
            <person name="Reardon M."/>
            <person name="Tsitrin T."/>
            <person name="Vuong H."/>
            <person name="Weaver B."/>
            <person name="Ciecko A."/>
            <person name="Tallon L."/>
            <person name="Jackson J."/>
            <person name="Pai G."/>
            <person name="Aken S.V."/>
            <person name="Utterback T."/>
            <person name="Reidmuller S."/>
            <person name="Feldblyum T."/>
            <person name="Hsiao J."/>
            <person name="Zismann V."/>
            <person name="Iobst S."/>
            <person name="de Vazeille A.R."/>
            <person name="Buell C.R."/>
            <person name="Ying K."/>
            <person name="Li Y."/>
            <person name="Lu T."/>
            <person name="Huang Y."/>
            <person name="Zhao Q."/>
            <person name="Feng Q."/>
            <person name="Zhang L."/>
            <person name="Zhu J."/>
            <person name="Weng Q."/>
            <person name="Mu J."/>
            <person name="Lu Y."/>
            <person name="Fan D."/>
            <person name="Liu Y."/>
            <person name="Guan J."/>
            <person name="Zhang Y."/>
            <person name="Yu S."/>
            <person name="Liu X."/>
            <person name="Zhang Y."/>
            <person name="Hong G."/>
            <person name="Han B."/>
            <person name="Choisne N."/>
            <person name="Demange N."/>
            <person name="Orjeda G."/>
            <person name="Samain S."/>
            <person name="Cattolico L."/>
            <person name="Pelletier E."/>
            <person name="Couloux A."/>
            <person name="Segurens B."/>
            <person name="Wincker P."/>
            <person name="D'Hont A."/>
            <person name="Scarpelli C."/>
            <person name="Weissenbach J."/>
            <person name="Salanoubat M."/>
            <person name="Quetier F."/>
            <person name="Yu Y."/>
            <person name="Kim H.R."/>
            <person name="Rambo T."/>
            <person name="Currie J."/>
            <person name="Collura K."/>
            <person name="Luo M."/>
            <person name="Yang T."/>
            <person name="Ammiraju J.S.S."/>
            <person name="Engler F."/>
            <person name="Soderlund C."/>
            <person name="Wing R.A."/>
            <person name="Palmer L.E."/>
            <person name="de la Bastide M."/>
            <person name="Spiegel L."/>
            <person name="Nascimento L."/>
            <person name="Zutavern T."/>
            <person name="O'Shaughnessy A."/>
            <person name="Dike S."/>
            <person name="Dedhia N."/>
            <person name="Preston R."/>
            <person name="Balija V."/>
            <person name="McCombie W.R."/>
            <person name="Chow T."/>
            <person name="Chen H."/>
            <person name="Chung M."/>
            <person name="Chen C."/>
            <person name="Shaw J."/>
            <person name="Wu H."/>
            <person name="Hsiao K."/>
            <person name="Chao Y."/>
            <person name="Chu M."/>
            <person name="Cheng C."/>
            <person name="Hour A."/>
            <person name="Lee P."/>
            <person name="Lin S."/>
            <person name="Lin Y."/>
            <person name="Liou J."/>
            <person name="Liu S."/>
            <person name="Hsing Y."/>
            <person name="Raghuvanshi S."/>
            <person name="Mohanty A."/>
            <person name="Bharti A.K."/>
            <person name="Gaur A."/>
            <person name="Gupta V."/>
            <person name="Kumar D."/>
            <person name="Ravi V."/>
            <person name="Vij S."/>
            <person name="Kapur A."/>
            <person name="Khurana P."/>
            <person name="Khurana P."/>
            <person name="Khurana J.P."/>
            <person name="Tyagi A.K."/>
            <person name="Gaikwad K."/>
            <person name="Singh A."/>
            <person name="Dalal V."/>
            <person name="Srivastava S."/>
            <person name="Dixit A."/>
            <person name="Pal A.K."/>
            <person name="Ghazi I.A."/>
            <person name="Yadav M."/>
            <person name="Pandit A."/>
            <person name="Bhargava A."/>
            <person name="Sureshbabu K."/>
            <person name="Batra K."/>
            <person name="Sharma T.R."/>
            <person name="Mohapatra T."/>
            <person name="Singh N.K."/>
            <person name="Messing J."/>
            <person name="Nelson A.B."/>
            <person name="Fuks G."/>
            <person name="Kavchok S."/>
            <person name="Keizer G."/>
            <person name="Linton E."/>
            <person name="Llaca V."/>
            <person name="Song R."/>
            <person name="Tanyolac B."/>
            <person name="Young S."/>
            <person name="Ho-Il K."/>
            <person name="Hahn J.H."/>
            <person name="Sangsakoo G."/>
            <person name="Vanavichit A."/>
            <person name="de Mattos Luiz.A.T."/>
            <person name="Zimmer P.D."/>
            <person name="Malone G."/>
            <person name="Dellagostin O."/>
            <person name="de Oliveira A.C."/>
            <person name="Bevan M."/>
            <person name="Bancroft I."/>
            <person name="Minx P."/>
            <person name="Cordum H."/>
            <person name="Wilson R."/>
            <person name="Cheng Z."/>
            <person name="Jin W."/>
            <person name="Jiang J."/>
            <person name="Leong S.A."/>
            <person name="Iwama H."/>
            <person name="Gojobori T."/>
            <person name="Itoh T."/>
            <person name="Niimura Y."/>
            <person name="Fujii Y."/>
            <person name="Habara T."/>
            <person name="Sakai H."/>
            <person name="Sato Y."/>
            <person name="Wilson G."/>
            <person name="Kumar K."/>
            <person name="McCouch S."/>
            <person name="Juretic N."/>
            <person name="Hoen D."/>
            <person name="Wright S."/>
            <person name="Bruskiewich R."/>
            <person name="Bureau T."/>
            <person name="Miyao A."/>
            <person name="Hirochika H."/>
            <person name="Nishikawa T."/>
            <person name="Kadowaki K."/>
            <person name="Sugiura M."/>
            <person name="Burr B."/>
            <person name="Sasaki T."/>
        </authorList>
    </citation>
    <scope>NUCLEOTIDE SEQUENCE [LARGE SCALE GENOMIC DNA]</scope>
    <source>
        <strain evidence="4">cv. Nipponbare</strain>
    </source>
</reference>
<dbReference type="Proteomes" id="UP000000763">
    <property type="component" value="Chromosome 3"/>
</dbReference>
<dbReference type="KEGG" id="dosa:Os03g0713100"/>
<dbReference type="PROSITE" id="PS51718">
    <property type="entry name" value="G_DYNAMIN_2"/>
    <property type="match status" value="1"/>
</dbReference>
<dbReference type="InterPro" id="IPR027417">
    <property type="entry name" value="P-loop_NTPase"/>
</dbReference>
<dbReference type="AlphaFoldDB" id="Q0DP54"/>
<dbReference type="PROSITE" id="PS00410">
    <property type="entry name" value="G_DYNAMIN_1"/>
    <property type="match status" value="1"/>
</dbReference>
<dbReference type="SUPFAM" id="SSF52540">
    <property type="entry name" value="P-loop containing nucleoside triphosphate hydrolases"/>
    <property type="match status" value="1"/>
</dbReference>
<dbReference type="InterPro" id="IPR022812">
    <property type="entry name" value="Dynamin"/>
</dbReference>
<dbReference type="InterPro" id="IPR030381">
    <property type="entry name" value="G_DYNAMIN_dom"/>
</dbReference>
<evidence type="ECO:0000313" key="3">
    <source>
        <dbReference type="EMBL" id="BAF12984.2"/>
    </source>
</evidence>
<comment type="similarity">
    <text evidence="1">Belongs to the TRAFAC class dynamin-like GTPase superfamily. Dynamin/Fzo/YdjA family.</text>
</comment>
<keyword evidence="1" id="KW-0547">Nucleotide-binding</keyword>
<proteinExistence type="inferred from homology"/>
<dbReference type="SMART" id="SM00053">
    <property type="entry name" value="DYNc"/>
    <property type="match status" value="1"/>
</dbReference>
<dbReference type="GO" id="GO:0005737">
    <property type="term" value="C:cytoplasm"/>
    <property type="evidence" value="ECO:0007669"/>
    <property type="project" value="UniProtKB-ARBA"/>
</dbReference>
<keyword evidence="1" id="KW-0342">GTP-binding</keyword>
<evidence type="ECO:0000313" key="4">
    <source>
        <dbReference type="Proteomes" id="UP000000763"/>
    </source>
</evidence>
<dbReference type="PRINTS" id="PR00195">
    <property type="entry name" value="DYNAMIN"/>
</dbReference>
<gene>
    <name evidence="3" type="ordered locus">Os03g0713100</name>
</gene>
<sequence length="141" mass="15127">MATMGSLIGLVNRIQRACTVLGDHGGGGEGGSLWEALPSVAVVGGQSSGKSSVLESIVGRDFLPRGSGIVTRRPLVLQLHKTEGGQEYAEFLHAPRKRFTDFGKGSLPYLCFAVQQVDLCIQFHLLELVLCKLQSCLNSNE</sequence>
<dbReference type="EMBL" id="AP008209">
    <property type="protein sequence ID" value="BAF12984.2"/>
    <property type="molecule type" value="Genomic_DNA"/>
</dbReference>
<dbReference type="GO" id="GO:0003924">
    <property type="term" value="F:GTPase activity"/>
    <property type="evidence" value="ECO:0007669"/>
    <property type="project" value="InterPro"/>
</dbReference>
<dbReference type="PANTHER" id="PTHR11566">
    <property type="entry name" value="DYNAMIN"/>
    <property type="match status" value="1"/>
</dbReference>
<dbReference type="InterPro" id="IPR045063">
    <property type="entry name" value="Dynamin_N"/>
</dbReference>
<dbReference type="PANTHER" id="PTHR11566:SF80">
    <property type="entry name" value="PHRAGMOPLASTIN DRP1C"/>
    <property type="match status" value="1"/>
</dbReference>
<organism evidence="3 4">
    <name type="scientific">Oryza sativa subsp. japonica</name>
    <name type="common">Rice</name>
    <dbReference type="NCBI Taxonomy" id="39947"/>
    <lineage>
        <taxon>Eukaryota</taxon>
        <taxon>Viridiplantae</taxon>
        <taxon>Streptophyta</taxon>
        <taxon>Embryophyta</taxon>
        <taxon>Tracheophyta</taxon>
        <taxon>Spermatophyta</taxon>
        <taxon>Magnoliopsida</taxon>
        <taxon>Liliopsida</taxon>
        <taxon>Poales</taxon>
        <taxon>Poaceae</taxon>
        <taxon>BOP clade</taxon>
        <taxon>Oryzoideae</taxon>
        <taxon>Oryzeae</taxon>
        <taxon>Oryzinae</taxon>
        <taxon>Oryza</taxon>
        <taxon>Oryza sativa</taxon>
    </lineage>
</organism>
<evidence type="ECO:0000256" key="1">
    <source>
        <dbReference type="RuleBase" id="RU003932"/>
    </source>
</evidence>
<name>Q0DP54_ORYSJ</name>
<dbReference type="GO" id="GO:0005525">
    <property type="term" value="F:GTP binding"/>
    <property type="evidence" value="ECO:0007669"/>
    <property type="project" value="UniProtKB-KW"/>
</dbReference>
<dbReference type="Gene3D" id="3.40.50.300">
    <property type="entry name" value="P-loop containing nucleotide triphosphate hydrolases"/>
    <property type="match status" value="1"/>
</dbReference>
<feature type="domain" description="Dynamin-type G" evidence="2">
    <location>
        <begin position="34"/>
        <end position="141"/>
    </location>
</feature>
<dbReference type="InterPro" id="IPR019762">
    <property type="entry name" value="Dynamin_GTPase_CS"/>
</dbReference>